<name>A0ACB8JXI9_CITSI</name>
<keyword evidence="2" id="KW-1185">Reference proteome</keyword>
<keyword evidence="1" id="KW-0808">Transferase</keyword>
<gene>
    <name evidence="1" type="ORF">KPL71_018375</name>
</gene>
<sequence>MERSTIAMIKSINNGHHHLSPQQQSMDHQPYFSFPPKPPPLRNASFASYLIRPNHQDIHVNAAQADDSEICIFDARKYFNETNSNINTDSKAIIISSSSNNNNRVSPLNVTSNNNNNNNNPELISEHRISGDVSALPRFSCSSSVDGYGRNYRARSFNATPTASSEASWNSQTGLLQNPPGAVAISMRNPATEEKKRGGRTSSKWRLFGRKCPCSGKKSVQVEEKASSSSSVASVSVSAEPKTPAARLYNNNNNNNNKRQIQKSLEIPVDRSFQSEEIITNIRRISAESRFTGLGQQRVNIVPPGRPYTDATPGFTFPILNQTASMKLVLNNAPLLEDPPRESLEIFQPPLDQETAVSRNSTRHSFTFPASPGRTRMTTDDDVASDASSDLFEIESFSTQTTTYPMYHRRDSLDEAASFNARRLAAANGNNNLMYCTRGSLDEAVTPSIAATECYEPSEASIDWSVTTAEGFDRGSVTNYSVTAPEVDDVAATRHGGGISKKKGNGGMLLSCRCEKAVSVVGPNPVKCVAGSGMRHVSSRTCSVNNNSKPPLPRSQSHTLSLPFAT</sequence>
<dbReference type="Proteomes" id="UP000829398">
    <property type="component" value="Chromosome 6"/>
</dbReference>
<organism evidence="1 2">
    <name type="scientific">Citrus sinensis</name>
    <name type="common">Sweet orange</name>
    <name type="synonym">Citrus aurantium var. sinensis</name>
    <dbReference type="NCBI Taxonomy" id="2711"/>
    <lineage>
        <taxon>Eukaryota</taxon>
        <taxon>Viridiplantae</taxon>
        <taxon>Streptophyta</taxon>
        <taxon>Embryophyta</taxon>
        <taxon>Tracheophyta</taxon>
        <taxon>Spermatophyta</taxon>
        <taxon>Magnoliopsida</taxon>
        <taxon>eudicotyledons</taxon>
        <taxon>Gunneridae</taxon>
        <taxon>Pentapetalae</taxon>
        <taxon>rosids</taxon>
        <taxon>malvids</taxon>
        <taxon>Sapindales</taxon>
        <taxon>Rutaceae</taxon>
        <taxon>Aurantioideae</taxon>
        <taxon>Citrus</taxon>
    </lineage>
</organism>
<reference evidence="2" key="1">
    <citation type="journal article" date="2023" name="Hortic. Res.">
        <title>A chromosome-level phased genome enabling allele-level studies in sweet orange: a case study on citrus Huanglongbing tolerance.</title>
        <authorList>
            <person name="Wu B."/>
            <person name="Yu Q."/>
            <person name="Deng Z."/>
            <person name="Duan Y."/>
            <person name="Luo F."/>
            <person name="Gmitter F. Jr."/>
        </authorList>
    </citation>
    <scope>NUCLEOTIDE SEQUENCE [LARGE SCALE GENOMIC DNA]</scope>
    <source>
        <strain evidence="2">cv. Valencia</strain>
    </source>
</reference>
<comment type="caution">
    <text evidence="1">The sequence shown here is derived from an EMBL/GenBank/DDBJ whole genome shotgun (WGS) entry which is preliminary data.</text>
</comment>
<evidence type="ECO:0000313" key="1">
    <source>
        <dbReference type="EMBL" id="KAH9737226.1"/>
    </source>
</evidence>
<keyword evidence="1" id="KW-0418">Kinase</keyword>
<evidence type="ECO:0000313" key="2">
    <source>
        <dbReference type="Proteomes" id="UP000829398"/>
    </source>
</evidence>
<protein>
    <submittedName>
        <fullName evidence="1">Phytochrome kinase substrate 1</fullName>
    </submittedName>
</protein>
<accession>A0ACB8JXI9</accession>
<dbReference type="EMBL" id="CM039175">
    <property type="protein sequence ID" value="KAH9737226.1"/>
    <property type="molecule type" value="Genomic_DNA"/>
</dbReference>
<proteinExistence type="predicted"/>